<evidence type="ECO:0000259" key="4">
    <source>
        <dbReference type="Pfam" id="PF00589"/>
    </source>
</evidence>
<dbReference type="PANTHER" id="PTHR30349:SF41">
    <property type="entry name" value="INTEGRASE_RECOMBINASE PROTEIN MJ0367-RELATED"/>
    <property type="match status" value="1"/>
</dbReference>
<organism evidence="5 6">
    <name type="scientific">Exocentrus adspersus</name>
    <dbReference type="NCBI Taxonomy" id="1586481"/>
    <lineage>
        <taxon>Eukaryota</taxon>
        <taxon>Metazoa</taxon>
        <taxon>Ecdysozoa</taxon>
        <taxon>Arthropoda</taxon>
        <taxon>Hexapoda</taxon>
        <taxon>Insecta</taxon>
        <taxon>Pterygota</taxon>
        <taxon>Neoptera</taxon>
        <taxon>Endopterygota</taxon>
        <taxon>Coleoptera</taxon>
        <taxon>Polyphaga</taxon>
        <taxon>Cucujiformia</taxon>
        <taxon>Chrysomeloidea</taxon>
        <taxon>Cerambycidae</taxon>
        <taxon>Lamiinae</taxon>
        <taxon>Acanthocinini</taxon>
        <taxon>Exocentrus</taxon>
    </lineage>
</organism>
<dbReference type="Proteomes" id="UP001159042">
    <property type="component" value="Unassembled WGS sequence"/>
</dbReference>
<protein>
    <recommendedName>
        <fullName evidence="4">Tyr recombinase domain-containing protein</fullName>
    </recommendedName>
</protein>
<evidence type="ECO:0000313" key="6">
    <source>
        <dbReference type="Proteomes" id="UP001159042"/>
    </source>
</evidence>
<keyword evidence="2" id="KW-0233">DNA recombination</keyword>
<dbReference type="PANTHER" id="PTHR30349">
    <property type="entry name" value="PHAGE INTEGRASE-RELATED"/>
    <property type="match status" value="1"/>
</dbReference>
<evidence type="ECO:0000256" key="3">
    <source>
        <dbReference type="SAM" id="MobiDB-lite"/>
    </source>
</evidence>
<proteinExistence type="predicted"/>
<reference evidence="5 6" key="1">
    <citation type="journal article" date="2023" name="Insect Mol. Biol.">
        <title>Genome sequencing provides insights into the evolution of gene families encoding plant cell wall-degrading enzymes in longhorned beetles.</title>
        <authorList>
            <person name="Shin N.R."/>
            <person name="Okamura Y."/>
            <person name="Kirsch R."/>
            <person name="Pauchet Y."/>
        </authorList>
    </citation>
    <scope>NUCLEOTIDE SEQUENCE [LARGE SCALE GENOMIC DNA]</scope>
    <source>
        <strain evidence="5">EAD_L_NR</strain>
    </source>
</reference>
<dbReference type="InterPro" id="IPR002104">
    <property type="entry name" value="Integrase_catalytic"/>
</dbReference>
<feature type="domain" description="Tyr recombinase" evidence="4">
    <location>
        <begin position="198"/>
        <end position="355"/>
    </location>
</feature>
<keyword evidence="1" id="KW-0238">DNA-binding</keyword>
<evidence type="ECO:0000256" key="2">
    <source>
        <dbReference type="ARBA" id="ARBA00023172"/>
    </source>
</evidence>
<dbReference type="GO" id="GO:0015074">
    <property type="term" value="P:DNA integration"/>
    <property type="evidence" value="ECO:0007669"/>
    <property type="project" value="InterPro"/>
</dbReference>
<evidence type="ECO:0000256" key="1">
    <source>
        <dbReference type="ARBA" id="ARBA00023125"/>
    </source>
</evidence>
<gene>
    <name evidence="5" type="ORF">NQ315_012328</name>
</gene>
<sequence>MNVPEAILKEAASVASSLLPEKSSSRYEREYRDFKNWQQKNGVNGVTEDVLLAYMNQLSARFSPNSLWSKWSMLKSCLEIKESVQIRSLLAGCNVENSSDILKAAQEASSSLLPAKSKEKYQKVYEKFCQWRITKNVQKTDENVILAYFFEKAKALKASSLWSTYSMLKSTLQINENMDISQYKNEKYARRGARGHHNRSSVVMGITGACRCDELTHLKIHNVEDKGNYLYVSLPDTKTKKSRSFTIIKEGLPVDPVDLCKKYIALRPKKVDHDRFFVFYKNDKCTSQCVGINTMSKIPSKIAAYLNLKNPEFYTGHCLRRASDTLLANEGANMTTLKRHGGWKSSTMAEGYLEDSIQNKMEIAEKIQGTTKPISLNKPSTSSQSMEPSCSTTIINENQEHFTVNSSKSMTFSFNINVNLNTCNSNNNK</sequence>
<dbReference type="GO" id="GO:0003677">
    <property type="term" value="F:DNA binding"/>
    <property type="evidence" value="ECO:0007669"/>
    <property type="project" value="UniProtKB-KW"/>
</dbReference>
<dbReference type="GO" id="GO:0006310">
    <property type="term" value="P:DNA recombination"/>
    <property type="evidence" value="ECO:0007669"/>
    <property type="project" value="UniProtKB-KW"/>
</dbReference>
<comment type="caution">
    <text evidence="5">The sequence shown here is derived from an EMBL/GenBank/DDBJ whole genome shotgun (WGS) entry which is preliminary data.</text>
</comment>
<dbReference type="InterPro" id="IPR050090">
    <property type="entry name" value="Tyrosine_recombinase_XerCD"/>
</dbReference>
<evidence type="ECO:0000313" key="5">
    <source>
        <dbReference type="EMBL" id="KAJ8910322.1"/>
    </source>
</evidence>
<dbReference type="Pfam" id="PF00589">
    <property type="entry name" value="Phage_integrase"/>
    <property type="match status" value="1"/>
</dbReference>
<keyword evidence="6" id="KW-1185">Reference proteome</keyword>
<accession>A0AAV8V7Z8</accession>
<dbReference type="EMBL" id="JANEYG010000317">
    <property type="protein sequence ID" value="KAJ8910322.1"/>
    <property type="molecule type" value="Genomic_DNA"/>
</dbReference>
<dbReference type="Gene3D" id="1.10.443.10">
    <property type="entry name" value="Intergrase catalytic core"/>
    <property type="match status" value="1"/>
</dbReference>
<dbReference type="InterPro" id="IPR011010">
    <property type="entry name" value="DNA_brk_join_enz"/>
</dbReference>
<name>A0AAV8V7Z8_9CUCU</name>
<dbReference type="AlphaFoldDB" id="A0AAV8V7Z8"/>
<feature type="region of interest" description="Disordered" evidence="3">
    <location>
        <begin position="370"/>
        <end position="389"/>
    </location>
</feature>
<dbReference type="InterPro" id="IPR013762">
    <property type="entry name" value="Integrase-like_cat_sf"/>
</dbReference>
<dbReference type="SUPFAM" id="SSF56349">
    <property type="entry name" value="DNA breaking-rejoining enzymes"/>
    <property type="match status" value="1"/>
</dbReference>